<evidence type="ECO:0000256" key="1">
    <source>
        <dbReference type="PROSITE-ProRule" id="PRU00169"/>
    </source>
</evidence>
<dbReference type="SUPFAM" id="SSF52172">
    <property type="entry name" value="CheY-like"/>
    <property type="match status" value="1"/>
</dbReference>
<name>A0A2T1GG84_9CYAN</name>
<dbReference type="GO" id="GO:0000160">
    <property type="term" value="P:phosphorelay signal transduction system"/>
    <property type="evidence" value="ECO:0007669"/>
    <property type="project" value="InterPro"/>
</dbReference>
<dbReference type="RefSeq" id="WP_106304222.1">
    <property type="nucleotide sequence ID" value="NZ_PVWO01000115.1"/>
</dbReference>
<dbReference type="SMART" id="SM00448">
    <property type="entry name" value="REC"/>
    <property type="match status" value="1"/>
</dbReference>
<feature type="domain" description="Response regulatory" evidence="2">
    <location>
        <begin position="9"/>
        <end position="138"/>
    </location>
</feature>
<dbReference type="Proteomes" id="UP000238937">
    <property type="component" value="Unassembled WGS sequence"/>
</dbReference>
<feature type="modified residue" description="4-aspartylphosphate" evidence="1">
    <location>
        <position position="71"/>
    </location>
</feature>
<dbReference type="Pfam" id="PF00072">
    <property type="entry name" value="Response_reg"/>
    <property type="match status" value="1"/>
</dbReference>
<evidence type="ECO:0000313" key="3">
    <source>
        <dbReference type="EMBL" id="PSB56643.1"/>
    </source>
</evidence>
<keyword evidence="1" id="KW-0597">Phosphoprotein</keyword>
<dbReference type="CDD" id="cd17557">
    <property type="entry name" value="REC_Rcp-like"/>
    <property type="match status" value="1"/>
</dbReference>
<dbReference type="PANTHER" id="PTHR44520">
    <property type="entry name" value="RESPONSE REGULATOR RCP1-RELATED"/>
    <property type="match status" value="1"/>
</dbReference>
<dbReference type="Gene3D" id="3.40.50.2300">
    <property type="match status" value="1"/>
</dbReference>
<sequence length="157" mass="17700">MKDQSQPPTLLIVEDSDEYFEVLSRIIVDISDRPLSIHRCIDGDDALDYFNHEGIYHTTSDRANPDLTILDLNLPGTDGREVLVSLNASKHLKTIPIVVLTTSSNPKDIQACYESGVNSYLVKPMKIEQLRYLVRVLLDYWFKVAILPTAIKLEGKG</sequence>
<keyword evidence="4" id="KW-1185">Reference proteome</keyword>
<gene>
    <name evidence="3" type="ORF">C7B77_11180</name>
</gene>
<evidence type="ECO:0000259" key="2">
    <source>
        <dbReference type="PROSITE" id="PS50110"/>
    </source>
</evidence>
<proteinExistence type="predicted"/>
<organism evidence="3 4">
    <name type="scientific">Chamaesiphon polymorphus CCALA 037</name>
    <dbReference type="NCBI Taxonomy" id="2107692"/>
    <lineage>
        <taxon>Bacteria</taxon>
        <taxon>Bacillati</taxon>
        <taxon>Cyanobacteriota</taxon>
        <taxon>Cyanophyceae</taxon>
        <taxon>Gomontiellales</taxon>
        <taxon>Chamaesiphonaceae</taxon>
        <taxon>Chamaesiphon</taxon>
    </lineage>
</organism>
<dbReference type="EMBL" id="PVWO01000115">
    <property type="protein sequence ID" value="PSB56643.1"/>
    <property type="molecule type" value="Genomic_DNA"/>
</dbReference>
<evidence type="ECO:0000313" key="4">
    <source>
        <dbReference type="Proteomes" id="UP000238937"/>
    </source>
</evidence>
<dbReference type="InterPro" id="IPR001789">
    <property type="entry name" value="Sig_transdc_resp-reg_receiver"/>
</dbReference>
<dbReference type="OrthoDB" id="9793918at2"/>
<protein>
    <submittedName>
        <fullName evidence="3">Two-component system response regulator</fullName>
    </submittedName>
</protein>
<dbReference type="InterPro" id="IPR052893">
    <property type="entry name" value="TCS_response_regulator"/>
</dbReference>
<reference evidence="3 4" key="1">
    <citation type="submission" date="2018-03" db="EMBL/GenBank/DDBJ databases">
        <title>The ancient ancestry and fast evolution of plastids.</title>
        <authorList>
            <person name="Moore K.R."/>
            <person name="Magnabosco C."/>
            <person name="Momper L."/>
            <person name="Gold D.A."/>
            <person name="Bosak T."/>
            <person name="Fournier G.P."/>
        </authorList>
    </citation>
    <scope>NUCLEOTIDE SEQUENCE [LARGE SCALE GENOMIC DNA]</scope>
    <source>
        <strain evidence="3 4">CCALA 037</strain>
    </source>
</reference>
<dbReference type="PROSITE" id="PS50110">
    <property type="entry name" value="RESPONSE_REGULATORY"/>
    <property type="match status" value="1"/>
</dbReference>
<dbReference type="InterPro" id="IPR011006">
    <property type="entry name" value="CheY-like_superfamily"/>
</dbReference>
<comment type="caution">
    <text evidence="3">The sequence shown here is derived from an EMBL/GenBank/DDBJ whole genome shotgun (WGS) entry which is preliminary data.</text>
</comment>
<accession>A0A2T1GG84</accession>
<dbReference type="PANTHER" id="PTHR44520:SF2">
    <property type="entry name" value="RESPONSE REGULATOR RCP1"/>
    <property type="match status" value="1"/>
</dbReference>
<dbReference type="AlphaFoldDB" id="A0A2T1GG84"/>